<evidence type="ECO:0000256" key="1">
    <source>
        <dbReference type="ARBA" id="ARBA00004328"/>
    </source>
</evidence>
<evidence type="ECO:0000259" key="4">
    <source>
        <dbReference type="Pfam" id="PF21882"/>
    </source>
</evidence>
<dbReference type="PANTHER" id="PTHR35191:SF1">
    <property type="entry name" value="PROPHAGE SIDE TAIL FIBER PROTEIN HOMOLOG STFQ-RELATED"/>
    <property type="match status" value="1"/>
</dbReference>
<reference evidence="6" key="1">
    <citation type="journal article" date="2019" name="J. Anim. Genet.">
        <title>Description and whole genome sequencing of Eikenella exigua sp. nov., isolated from brain abscess and blood.</title>
        <authorList>
            <person name="Stormo K.A."/>
            <person name="Nygaard R.M."/>
            <person name="Bruvold T.S."/>
            <person name="Dimmen G."/>
            <person name="Lindemann P.C."/>
            <person name="Jordal S."/>
            <person name="Kommedal O."/>
        </authorList>
    </citation>
    <scope>NUCLEOTIDE SEQUENCE [LARGE SCALE GENOMIC DNA]</scope>
    <source>
        <strain evidence="6">PXX</strain>
    </source>
</reference>
<dbReference type="GO" id="GO:0046718">
    <property type="term" value="P:symbiont entry into host cell"/>
    <property type="evidence" value="ECO:0007669"/>
    <property type="project" value="InterPro"/>
</dbReference>
<feature type="domain" description="Phage tail collar" evidence="3">
    <location>
        <begin position="106"/>
        <end position="143"/>
    </location>
</feature>
<protein>
    <recommendedName>
        <fullName evidence="7">Phage tail collar domain-containing protein</fullName>
    </recommendedName>
</protein>
<dbReference type="InterPro" id="IPR051934">
    <property type="entry name" value="Phage_Tail_Fiber_Structural"/>
</dbReference>
<gene>
    <name evidence="5" type="ORF">EZJ17_01110</name>
</gene>
<dbReference type="InterPro" id="IPR054075">
    <property type="entry name" value="Gp53-like_C"/>
</dbReference>
<evidence type="ECO:0008006" key="7">
    <source>
        <dbReference type="Google" id="ProtNLM"/>
    </source>
</evidence>
<dbReference type="Gene3D" id="3.90.1340.10">
    <property type="entry name" value="Phage tail collar domain"/>
    <property type="match status" value="1"/>
</dbReference>
<dbReference type="KEGG" id="eex:EZJ17_01110"/>
<dbReference type="SUPFAM" id="SSF88874">
    <property type="entry name" value="Receptor-binding domain of short tail fibre protein gp12"/>
    <property type="match status" value="1"/>
</dbReference>
<dbReference type="InterPro" id="IPR011083">
    <property type="entry name" value="Phage_tail_collar_dom"/>
</dbReference>
<dbReference type="InterPro" id="IPR037053">
    <property type="entry name" value="Phage_tail_collar_dom_sf"/>
</dbReference>
<name>A0AAX1F5K3_9NEIS</name>
<evidence type="ECO:0000259" key="3">
    <source>
        <dbReference type="Pfam" id="PF07484"/>
    </source>
</evidence>
<dbReference type="AlphaFoldDB" id="A0AAX1F5K3"/>
<dbReference type="Gene3D" id="2.60.40.3940">
    <property type="match status" value="1"/>
</dbReference>
<keyword evidence="6" id="KW-1185">Reference proteome</keyword>
<dbReference type="Proteomes" id="UP000326695">
    <property type="component" value="Chromosome"/>
</dbReference>
<evidence type="ECO:0000313" key="5">
    <source>
        <dbReference type="EMBL" id="QED91382.1"/>
    </source>
</evidence>
<evidence type="ECO:0000256" key="2">
    <source>
        <dbReference type="ARBA" id="ARBA00022581"/>
    </source>
</evidence>
<proteinExistence type="predicted"/>
<evidence type="ECO:0000313" key="6">
    <source>
        <dbReference type="Proteomes" id="UP000326695"/>
    </source>
</evidence>
<dbReference type="InterPro" id="IPR005068">
    <property type="entry name" value="Phage_lambda_Stf-r2"/>
</dbReference>
<dbReference type="RefSeq" id="WP_151085945.1">
    <property type="nucleotide sequence ID" value="NZ_CP038018.1"/>
</dbReference>
<dbReference type="Pfam" id="PF12789">
    <property type="entry name" value="PTR"/>
    <property type="match status" value="1"/>
</dbReference>
<dbReference type="EMBL" id="CP038018">
    <property type="protein sequence ID" value="QED91382.1"/>
    <property type="molecule type" value="Genomic_DNA"/>
</dbReference>
<feature type="domain" description="Putative tail fiber protein gp53-like C-terminal" evidence="4">
    <location>
        <begin position="409"/>
        <end position="500"/>
    </location>
</feature>
<keyword evidence="2" id="KW-0945">Host-virus interaction</keyword>
<dbReference type="Pfam" id="PF07484">
    <property type="entry name" value="Collar"/>
    <property type="match status" value="1"/>
</dbReference>
<dbReference type="Pfam" id="PF03406">
    <property type="entry name" value="Phage_fiber_2"/>
    <property type="match status" value="1"/>
</dbReference>
<dbReference type="GO" id="GO:0019062">
    <property type="term" value="P:virion attachment to host cell"/>
    <property type="evidence" value="ECO:0007669"/>
    <property type="project" value="InterPro"/>
</dbReference>
<accession>A0AAX1F5K3</accession>
<dbReference type="Pfam" id="PF21882">
    <property type="entry name" value="Gp53-like_C"/>
    <property type="match status" value="1"/>
</dbReference>
<sequence>MANITEELDNPQWTEGIYQLETTDPVLGGPNGIANRQAKELAARTQYLKKKQEEYKPGAASTTKAGIVQLSSATDSNSEEQAATPKAVKAAYDKAVESAGKGLPIGAVIGFPRAVTNPEGYLKADGSTFAQATYPDLHRVLGGNKLPNLTRSDIGMTAYFPFGDIPDGWIKYDEIAARVTQSAYPELYRKLVAQYGSIANVKPVDDYFVRNVGSSGQIGQQYPWTVGDHHHVLGLVAYGNDDLLLKRLPVDKYYPNQIKAGDPMFVIYGQLGGGEGKNNGTDMFGQEHVQAGSGKYHQKHAVPITYDHAYTDQYTPKPYYQDNTPKYIGMVLCIKAKDSLDDVVMWVKAYGTVSNAGTLDASTLAAQLQNKSDKGHTHRAAEISDLDETVKQQMAAAMQHQASTNGYTKLPNDLIDQWGEVLMSWQGEGPVKVTFPIAFPNACYNVQITAKSSGRSGSVGTDLTIGAGEITATGFSAMLNTWAQGAAANDFQGFLWRAIGK</sequence>
<dbReference type="PANTHER" id="PTHR35191">
    <property type="entry name" value="PROPHAGE SIDE TAIL FIBER PROTEIN HOMOLOG STFQ-RELATED"/>
    <property type="match status" value="1"/>
</dbReference>
<comment type="subcellular location">
    <subcellularLocation>
        <location evidence="1">Virion</location>
    </subcellularLocation>
</comment>
<organism evidence="5 6">
    <name type="scientific">Eikenella exigua</name>
    <dbReference type="NCBI Taxonomy" id="2528037"/>
    <lineage>
        <taxon>Bacteria</taxon>
        <taxon>Pseudomonadati</taxon>
        <taxon>Pseudomonadota</taxon>
        <taxon>Betaproteobacteria</taxon>
        <taxon>Neisseriales</taxon>
        <taxon>Neisseriaceae</taxon>
        <taxon>Eikenella</taxon>
    </lineage>
</organism>